<evidence type="ECO:0000256" key="4">
    <source>
        <dbReference type="ARBA" id="ARBA00023136"/>
    </source>
</evidence>
<dbReference type="InterPro" id="IPR032808">
    <property type="entry name" value="DoxX"/>
</dbReference>
<keyword evidence="3 5" id="KW-1133">Transmembrane helix</keyword>
<dbReference type="AlphaFoldDB" id="A0A8J3BHR9"/>
<feature type="transmembrane region" description="Helical" evidence="5">
    <location>
        <begin position="85"/>
        <end position="106"/>
    </location>
</feature>
<dbReference type="Proteomes" id="UP000612329">
    <property type="component" value="Unassembled WGS sequence"/>
</dbReference>
<evidence type="ECO:0000256" key="3">
    <source>
        <dbReference type="ARBA" id="ARBA00022989"/>
    </source>
</evidence>
<evidence type="ECO:0000256" key="1">
    <source>
        <dbReference type="ARBA" id="ARBA00004141"/>
    </source>
</evidence>
<dbReference type="GO" id="GO:0016020">
    <property type="term" value="C:membrane"/>
    <property type="evidence" value="ECO:0007669"/>
    <property type="project" value="UniProtKB-SubCell"/>
</dbReference>
<proteinExistence type="predicted"/>
<protein>
    <recommendedName>
        <fullName evidence="8">DoxX family protein</fullName>
    </recommendedName>
</protein>
<feature type="transmembrane region" description="Helical" evidence="5">
    <location>
        <begin position="112"/>
        <end position="132"/>
    </location>
</feature>
<evidence type="ECO:0008006" key="8">
    <source>
        <dbReference type="Google" id="ProtNLM"/>
    </source>
</evidence>
<reference evidence="6" key="1">
    <citation type="journal article" date="2014" name="Int. J. Syst. Evol. Microbiol.">
        <title>Complete genome sequence of Corynebacterium casei LMG S-19264T (=DSM 44701T), isolated from a smear-ripened cheese.</title>
        <authorList>
            <consortium name="US DOE Joint Genome Institute (JGI-PGF)"/>
            <person name="Walter F."/>
            <person name="Albersmeier A."/>
            <person name="Kalinowski J."/>
            <person name="Ruckert C."/>
        </authorList>
    </citation>
    <scope>NUCLEOTIDE SEQUENCE</scope>
    <source>
        <strain evidence="6">JCM 12862</strain>
    </source>
</reference>
<dbReference type="EMBL" id="BMNR01000002">
    <property type="protein sequence ID" value="GGK15197.1"/>
    <property type="molecule type" value="Genomic_DNA"/>
</dbReference>
<gene>
    <name evidence="6" type="ORF">GCM10007962_06750</name>
</gene>
<accession>A0A8J3BHR9</accession>
<evidence type="ECO:0000313" key="7">
    <source>
        <dbReference type="Proteomes" id="UP000612329"/>
    </source>
</evidence>
<evidence type="ECO:0000313" key="6">
    <source>
        <dbReference type="EMBL" id="GGK15197.1"/>
    </source>
</evidence>
<name>A0A8J3BHR9_9FLAO</name>
<organism evidence="6 7">
    <name type="scientific">Yeosuana aromativorans</name>
    <dbReference type="NCBI Taxonomy" id="288019"/>
    <lineage>
        <taxon>Bacteria</taxon>
        <taxon>Pseudomonadati</taxon>
        <taxon>Bacteroidota</taxon>
        <taxon>Flavobacteriia</taxon>
        <taxon>Flavobacteriales</taxon>
        <taxon>Flavobacteriaceae</taxon>
        <taxon>Yeosuana</taxon>
    </lineage>
</organism>
<evidence type="ECO:0000256" key="5">
    <source>
        <dbReference type="SAM" id="Phobius"/>
    </source>
</evidence>
<keyword evidence="2 5" id="KW-0812">Transmembrane</keyword>
<reference evidence="6" key="2">
    <citation type="submission" date="2020-09" db="EMBL/GenBank/DDBJ databases">
        <authorList>
            <person name="Sun Q."/>
            <person name="Ohkuma M."/>
        </authorList>
    </citation>
    <scope>NUCLEOTIDE SEQUENCE</scope>
    <source>
        <strain evidence="6">JCM 12862</strain>
    </source>
</reference>
<feature type="transmembrane region" description="Helical" evidence="5">
    <location>
        <begin position="60"/>
        <end position="78"/>
    </location>
</feature>
<comment type="caution">
    <text evidence="6">The sequence shown here is derived from an EMBL/GenBank/DDBJ whole genome shotgun (WGS) entry which is preliminary data.</text>
</comment>
<evidence type="ECO:0000256" key="2">
    <source>
        <dbReference type="ARBA" id="ARBA00022692"/>
    </source>
</evidence>
<dbReference type="Pfam" id="PF07681">
    <property type="entry name" value="DoxX"/>
    <property type="match status" value="1"/>
</dbReference>
<comment type="subcellular location">
    <subcellularLocation>
        <location evidence="1">Membrane</location>
        <topology evidence="1">Multi-pass membrane protein</topology>
    </subcellularLocation>
</comment>
<feature type="transmembrane region" description="Helical" evidence="5">
    <location>
        <begin position="21"/>
        <end position="40"/>
    </location>
</feature>
<keyword evidence="7" id="KW-1185">Reference proteome</keyword>
<sequence>MLIGFIRPNSDKLNTNIMKKHFPLVLRIVVAFILLQTLRFKFTGHPDSVYIFTKAGLEPVGRIGIGILELIASILLLIPKTIWAGALLTLGIIGGAIFMHLTLIGIEVNHDGGTLFITAWVTFILSAIILYLHRKSIPFFRRVFNS</sequence>
<keyword evidence="4 5" id="KW-0472">Membrane</keyword>